<evidence type="ECO:0000256" key="14">
    <source>
        <dbReference type="ARBA" id="ARBA00023277"/>
    </source>
</evidence>
<organism evidence="17 18">
    <name type="scientific">Hominiventricola filiformis</name>
    <dbReference type="NCBI Taxonomy" id="2885352"/>
    <lineage>
        <taxon>Bacteria</taxon>
        <taxon>Bacillati</taxon>
        <taxon>Bacillota</taxon>
        <taxon>Clostridia</taxon>
        <taxon>Lachnospirales</taxon>
        <taxon>Lachnospiraceae</taxon>
        <taxon>Hominiventricola</taxon>
    </lineage>
</organism>
<dbReference type="PRINTS" id="PR00990">
    <property type="entry name" value="RIBOKINASE"/>
</dbReference>
<gene>
    <name evidence="15" type="primary">rbsK</name>
    <name evidence="17" type="ORF">LKD36_00300</name>
</gene>
<dbReference type="CDD" id="cd01392">
    <property type="entry name" value="HTH_LacI"/>
    <property type="match status" value="1"/>
</dbReference>
<dbReference type="InterPro" id="IPR011611">
    <property type="entry name" value="PfkB_dom"/>
</dbReference>
<feature type="binding site" evidence="15">
    <location>
        <position position="569"/>
    </location>
    <ligand>
        <name>substrate</name>
    </ligand>
</feature>
<keyword evidence="5 15" id="KW-0479">Metal-binding</keyword>
<dbReference type="InterPro" id="IPR010982">
    <property type="entry name" value="Lambda_DNA-bd_dom_sf"/>
</dbReference>
<evidence type="ECO:0000256" key="9">
    <source>
        <dbReference type="ARBA" id="ARBA00022842"/>
    </source>
</evidence>
<evidence type="ECO:0000256" key="5">
    <source>
        <dbReference type="ARBA" id="ARBA00022723"/>
    </source>
</evidence>
<feature type="binding site" evidence="15">
    <location>
        <position position="608"/>
    </location>
    <ligand>
        <name>K(+)</name>
        <dbReference type="ChEBI" id="CHEBI:29103"/>
    </ligand>
</feature>
<protein>
    <recommendedName>
        <fullName evidence="3 15">Ribokinase</fullName>
        <shortName evidence="15">RK</shortName>
        <ecNumber evidence="2 15">2.7.1.15</ecNumber>
    </recommendedName>
</protein>
<dbReference type="HAMAP" id="MF_01987">
    <property type="entry name" value="Ribokinase"/>
    <property type="match status" value="1"/>
</dbReference>
<dbReference type="Gene3D" id="3.40.50.2300">
    <property type="match status" value="2"/>
</dbReference>
<feature type="binding site" evidence="15">
    <location>
        <position position="602"/>
    </location>
    <ligand>
        <name>K(+)</name>
        <dbReference type="ChEBI" id="CHEBI:29103"/>
    </ligand>
</feature>
<dbReference type="InterPro" id="IPR000843">
    <property type="entry name" value="HTH_LacI"/>
</dbReference>
<feature type="active site" description="Proton acceptor" evidence="15">
    <location>
        <position position="569"/>
    </location>
</feature>
<dbReference type="GO" id="GO:0019303">
    <property type="term" value="P:D-ribose catabolic process"/>
    <property type="evidence" value="ECO:0007669"/>
    <property type="project" value="UniProtKB-UniRule"/>
</dbReference>
<comment type="catalytic activity">
    <reaction evidence="15">
        <text>D-ribose + ATP = D-ribose 5-phosphate + ADP + H(+)</text>
        <dbReference type="Rhea" id="RHEA:13697"/>
        <dbReference type="ChEBI" id="CHEBI:15378"/>
        <dbReference type="ChEBI" id="CHEBI:30616"/>
        <dbReference type="ChEBI" id="CHEBI:47013"/>
        <dbReference type="ChEBI" id="CHEBI:78346"/>
        <dbReference type="ChEBI" id="CHEBI:456216"/>
        <dbReference type="EC" id="2.7.1.15"/>
    </reaction>
</comment>
<dbReference type="GO" id="GO:0005737">
    <property type="term" value="C:cytoplasm"/>
    <property type="evidence" value="ECO:0007669"/>
    <property type="project" value="UniProtKB-SubCell"/>
</dbReference>
<evidence type="ECO:0000256" key="15">
    <source>
        <dbReference type="HAMAP-Rule" id="MF_01987"/>
    </source>
</evidence>
<dbReference type="InterPro" id="IPR002173">
    <property type="entry name" value="Carboh/pur_kinase_PfkB_CS"/>
</dbReference>
<evidence type="ECO:0000259" key="16">
    <source>
        <dbReference type="PROSITE" id="PS50932"/>
    </source>
</evidence>
<feature type="binding site" evidence="15">
    <location>
        <position position="599"/>
    </location>
    <ligand>
        <name>K(+)</name>
        <dbReference type="ChEBI" id="CHEBI:29103"/>
    </ligand>
</feature>
<dbReference type="Pfam" id="PF00294">
    <property type="entry name" value="PfkB"/>
    <property type="match status" value="1"/>
</dbReference>
<reference evidence="17 18" key="1">
    <citation type="submission" date="2021-10" db="EMBL/GenBank/DDBJ databases">
        <title>Anaerobic single-cell dispensing facilitates the cultivation of human gut bacteria.</title>
        <authorList>
            <person name="Afrizal A."/>
        </authorList>
    </citation>
    <scope>NUCLEOTIDE SEQUENCE [LARGE SCALE GENOMIC DNA]</scope>
    <source>
        <strain evidence="17 18">CLA-AA-H276</strain>
    </source>
</reference>
<comment type="activity regulation">
    <text evidence="15">Activated by a monovalent cation that binds near, but not in, the active site. The most likely occupant of the site in vivo is potassium. Ion binding induces a conformational change that may alter substrate affinity.</text>
</comment>
<dbReference type="SUPFAM" id="SSF53613">
    <property type="entry name" value="Ribokinase-like"/>
    <property type="match status" value="1"/>
</dbReference>
<dbReference type="CDD" id="cd01174">
    <property type="entry name" value="ribokinase"/>
    <property type="match status" value="1"/>
</dbReference>
<keyword evidence="15" id="KW-0963">Cytoplasm</keyword>
<keyword evidence="18" id="KW-1185">Reference proteome</keyword>
<keyword evidence="4 15" id="KW-0808">Transferase</keyword>
<feature type="binding site" evidence="15">
    <location>
        <begin position="568"/>
        <end position="569"/>
    </location>
    <ligand>
        <name>ATP</name>
        <dbReference type="ChEBI" id="CHEBI:30616"/>
    </ligand>
</feature>
<dbReference type="SUPFAM" id="SSF53822">
    <property type="entry name" value="Periplasmic binding protein-like I"/>
    <property type="match status" value="1"/>
</dbReference>
<keyword evidence="9 15" id="KW-0460">Magnesium</keyword>
<evidence type="ECO:0000256" key="1">
    <source>
        <dbReference type="ARBA" id="ARBA00005380"/>
    </source>
</evidence>
<feature type="binding site" evidence="15">
    <location>
        <position position="563"/>
    </location>
    <ligand>
        <name>K(+)</name>
        <dbReference type="ChEBI" id="CHEBI:29103"/>
    </ligand>
</feature>
<dbReference type="PROSITE" id="PS00356">
    <property type="entry name" value="HTH_LACI_1"/>
    <property type="match status" value="1"/>
</dbReference>
<dbReference type="EC" id="2.7.1.15" evidence="2 15"/>
<dbReference type="PROSITE" id="PS00583">
    <property type="entry name" value="PFKB_KINASES_1"/>
    <property type="match status" value="1"/>
</dbReference>
<feature type="binding site" evidence="15">
    <location>
        <begin position="332"/>
        <end position="334"/>
    </location>
    <ligand>
        <name>substrate</name>
    </ligand>
</feature>
<dbReference type="GO" id="GO:0046872">
    <property type="term" value="F:metal ion binding"/>
    <property type="evidence" value="ECO:0007669"/>
    <property type="project" value="UniProtKB-KW"/>
</dbReference>
<feature type="binding site" evidence="15">
    <location>
        <position position="565"/>
    </location>
    <ligand>
        <name>K(+)</name>
        <dbReference type="ChEBI" id="CHEBI:29103"/>
    </ligand>
</feature>
<dbReference type="InterPro" id="IPR011877">
    <property type="entry name" value="Ribokinase"/>
</dbReference>
<evidence type="ECO:0000313" key="17">
    <source>
        <dbReference type="EMBL" id="MCC2124614.1"/>
    </source>
</evidence>
<accession>A0AAE3A3A5</accession>
<proteinExistence type="inferred from homology"/>
<dbReference type="PROSITE" id="PS50932">
    <property type="entry name" value="HTH_LACI_2"/>
    <property type="match status" value="1"/>
</dbReference>
<dbReference type="GO" id="GO:0006355">
    <property type="term" value="P:regulation of DNA-templated transcription"/>
    <property type="evidence" value="ECO:0007669"/>
    <property type="project" value="InterPro"/>
</dbReference>
<dbReference type="AlphaFoldDB" id="A0AAE3A3A5"/>
<dbReference type="RefSeq" id="WP_118769145.1">
    <property type="nucleotide sequence ID" value="NZ_JAJEPS010000001.1"/>
</dbReference>
<comment type="subunit">
    <text evidence="15">Homodimer.</text>
</comment>
<dbReference type="PANTHER" id="PTHR10584">
    <property type="entry name" value="SUGAR KINASE"/>
    <property type="match status" value="1"/>
</dbReference>
<dbReference type="InterPro" id="IPR028082">
    <property type="entry name" value="Peripla_BP_I"/>
</dbReference>
<evidence type="ECO:0000256" key="3">
    <source>
        <dbReference type="ARBA" id="ARBA00016943"/>
    </source>
</evidence>
<dbReference type="Pfam" id="PF13377">
    <property type="entry name" value="Peripla_BP_3"/>
    <property type="match status" value="1"/>
</dbReference>
<comment type="function">
    <text evidence="15">Catalyzes the phosphorylation of ribose at O-5 in a reaction requiring ATP and magnesium. The resulting D-ribose-5-phosphate can then be used either for sythesis of nucleotides, histidine, and tryptophan, or as a component of the pentose phosphate pathway.</text>
</comment>
<dbReference type="Proteomes" id="UP001198220">
    <property type="component" value="Unassembled WGS sequence"/>
</dbReference>
<feature type="binding site" evidence="15">
    <location>
        <position position="604"/>
    </location>
    <ligand>
        <name>K(+)</name>
        <dbReference type="ChEBI" id="CHEBI:29103"/>
    </ligand>
</feature>
<dbReference type="GO" id="GO:0003677">
    <property type="term" value="F:DNA binding"/>
    <property type="evidence" value="ECO:0007669"/>
    <property type="project" value="UniProtKB-KW"/>
</dbReference>
<evidence type="ECO:0000256" key="4">
    <source>
        <dbReference type="ARBA" id="ARBA00022679"/>
    </source>
</evidence>
<evidence type="ECO:0000256" key="13">
    <source>
        <dbReference type="ARBA" id="ARBA00023163"/>
    </source>
</evidence>
<keyword evidence="11" id="KW-0805">Transcription regulation</keyword>
<dbReference type="EMBL" id="JAJEPS010000001">
    <property type="protein sequence ID" value="MCC2124614.1"/>
    <property type="molecule type" value="Genomic_DNA"/>
</dbReference>
<evidence type="ECO:0000256" key="8">
    <source>
        <dbReference type="ARBA" id="ARBA00022840"/>
    </source>
</evidence>
<feature type="binding site" evidence="15">
    <location>
        <begin position="360"/>
        <end position="364"/>
    </location>
    <ligand>
        <name>substrate</name>
    </ligand>
</feature>
<comment type="caution">
    <text evidence="17">The sequence shown here is derived from an EMBL/GenBank/DDBJ whole genome shotgun (WGS) entry which is preliminary data.</text>
</comment>
<feature type="binding site" evidence="15">
    <location>
        <position position="505"/>
    </location>
    <ligand>
        <name>ATP</name>
        <dbReference type="ChEBI" id="CHEBI:30616"/>
    </ligand>
</feature>
<comment type="caution">
    <text evidence="15">Lacks conserved residue(s) required for the propagation of feature annotation.</text>
</comment>
<evidence type="ECO:0000256" key="12">
    <source>
        <dbReference type="ARBA" id="ARBA00023125"/>
    </source>
</evidence>
<evidence type="ECO:0000313" key="18">
    <source>
        <dbReference type="Proteomes" id="UP001198220"/>
    </source>
</evidence>
<evidence type="ECO:0000256" key="2">
    <source>
        <dbReference type="ARBA" id="ARBA00012035"/>
    </source>
</evidence>
<keyword evidence="6 15" id="KW-0547">Nucleotide-binding</keyword>
<keyword evidence="10 15" id="KW-0630">Potassium</keyword>
<dbReference type="Gene3D" id="3.40.1190.20">
    <property type="match status" value="1"/>
</dbReference>
<comment type="similarity">
    <text evidence="15">Belongs to the carbohydrate kinase PfkB family. Ribokinase subfamily.</text>
</comment>
<keyword evidence="12" id="KW-0238">DNA-binding</keyword>
<comment type="cofactor">
    <cofactor evidence="15">
        <name>Mg(2+)</name>
        <dbReference type="ChEBI" id="CHEBI:18420"/>
    </cofactor>
    <text evidence="15">Requires a divalent cation, most likely magnesium in vivo, as an electrophilic catalyst to aid phosphoryl group transfer. It is the chelate of the metal and the nucleotide that is the actual substrate.</text>
</comment>
<comment type="pathway">
    <text evidence="15">Carbohydrate metabolism; D-ribose degradation; D-ribose 5-phosphate from beta-D-ribopyranose: step 2/2.</text>
</comment>
<name>A0AAE3A3A5_9FIRM</name>
<dbReference type="InterPro" id="IPR046335">
    <property type="entry name" value="LacI/GalR-like_sensor"/>
</dbReference>
<comment type="similarity">
    <text evidence="1">Belongs to the carbohydrate kinase pfkB family.</text>
</comment>
<sequence length="629" mass="69375">MTIKEIAQLAGVSVSTVSKVMNNKDSSISAETRERVLQTAKQFNYVPYAGSATGDTKSFLLGVIFSSSNALKMIDGILDAAQAQGYQVITFKTYGDQAEEENAIAAFCKNNIDAVLWQATESVSPKLKKKLRCHNIPCLFLPSASNFFKTDDVDFSRIGYTAAESFIRTGHKKIAFLSASSFYSDSFFKGYKEALFNANLSFQESFLFHQIDELLLTRIASGFISAIFVPDCLDAVKLYDILTRRHYRIPRDLSMITTKDDRTETALIPQISSIDIPYYSFGQHLVRNLIALLEQNVEPDDFKLRCQLKNKVSVCPPRPLQKKHMTVIGSINIDNYLTVNQLPISGMTSTASTLALYPGGKAVNMAIGVSRLGAEASVLGAIGTDLDSDLIFTSLEEHDIMTDKLLRFSDTPTGRAFIFVQPDGDSTISILTGANDLLEAHHVTENEKIFDNCCCCLLQTEVPSPPLIAAAKIAHERGIPVILKPSSRISLEPELLKYTDIIVPNQNEMKTLAPGNDFEERTQYFLDAGVSIVIVTMGEYGCTLKTREAEKHFDIPCSFISVDNTGAGDAFISALAVYLQSGYELEAAIRISMYAAGFCISREGVALSMIDKNTLESFIRKKEPDLLHN</sequence>
<dbReference type="InterPro" id="IPR029056">
    <property type="entry name" value="Ribokinase-like"/>
</dbReference>
<dbReference type="PANTHER" id="PTHR10584:SF166">
    <property type="entry name" value="RIBOKINASE"/>
    <property type="match status" value="1"/>
</dbReference>
<keyword evidence="7 15" id="KW-0418">Kinase</keyword>
<dbReference type="Gene3D" id="1.10.260.40">
    <property type="entry name" value="lambda repressor-like DNA-binding domains"/>
    <property type="match status" value="1"/>
</dbReference>
<dbReference type="InterPro" id="IPR002139">
    <property type="entry name" value="Ribo/fructo_kinase"/>
</dbReference>
<feature type="binding site" evidence="15">
    <location>
        <position position="461"/>
    </location>
    <ligand>
        <name>substrate</name>
    </ligand>
</feature>
<keyword evidence="8 15" id="KW-0067">ATP-binding</keyword>
<dbReference type="Pfam" id="PF00356">
    <property type="entry name" value="LacI"/>
    <property type="match status" value="1"/>
</dbReference>
<dbReference type="SMART" id="SM00354">
    <property type="entry name" value="HTH_LACI"/>
    <property type="match status" value="1"/>
</dbReference>
<feature type="domain" description="HTH lacI-type" evidence="16">
    <location>
        <begin position="1"/>
        <end position="54"/>
    </location>
</feature>
<feature type="binding site" evidence="15">
    <location>
        <begin position="536"/>
        <end position="541"/>
    </location>
    <ligand>
        <name>ATP</name>
        <dbReference type="ChEBI" id="CHEBI:30616"/>
    </ligand>
</feature>
<dbReference type="PRINTS" id="PR00036">
    <property type="entry name" value="HTHLACI"/>
</dbReference>
<evidence type="ECO:0000256" key="11">
    <source>
        <dbReference type="ARBA" id="ARBA00023015"/>
    </source>
</evidence>
<dbReference type="SUPFAM" id="SSF47413">
    <property type="entry name" value="lambda repressor-like DNA-binding domains"/>
    <property type="match status" value="1"/>
</dbReference>
<evidence type="ECO:0000256" key="10">
    <source>
        <dbReference type="ARBA" id="ARBA00022958"/>
    </source>
</evidence>
<keyword evidence="13" id="KW-0804">Transcription</keyword>
<evidence type="ECO:0000256" key="6">
    <source>
        <dbReference type="ARBA" id="ARBA00022741"/>
    </source>
</evidence>
<comment type="subcellular location">
    <subcellularLocation>
        <location evidence="15">Cytoplasm</location>
    </subcellularLocation>
</comment>
<dbReference type="GO" id="GO:0005524">
    <property type="term" value="F:ATP binding"/>
    <property type="evidence" value="ECO:0007669"/>
    <property type="project" value="UniProtKB-UniRule"/>
</dbReference>
<evidence type="ECO:0000256" key="7">
    <source>
        <dbReference type="ARBA" id="ARBA00022777"/>
    </source>
</evidence>
<dbReference type="GO" id="GO:0004747">
    <property type="term" value="F:ribokinase activity"/>
    <property type="evidence" value="ECO:0007669"/>
    <property type="project" value="UniProtKB-UniRule"/>
</dbReference>
<keyword evidence="14 15" id="KW-0119">Carbohydrate metabolism</keyword>